<dbReference type="FunFam" id="3.65.10.10:FF:000001">
    <property type="entry name" value="UDP-N-acetylglucosamine 1-carboxyvinyltransferase"/>
    <property type="match status" value="1"/>
</dbReference>
<evidence type="ECO:0000259" key="13">
    <source>
        <dbReference type="Pfam" id="PF00275"/>
    </source>
</evidence>
<feature type="modified residue" description="2-(S-cysteinyl)pyruvic acid O-phosphothioketal" evidence="12">
    <location>
        <position position="117"/>
    </location>
</feature>
<dbReference type="EMBL" id="MEUB01000027">
    <property type="protein sequence ID" value="OGC22663.1"/>
    <property type="molecule type" value="Genomic_DNA"/>
</dbReference>
<dbReference type="NCBIfam" id="TIGR01072">
    <property type="entry name" value="murA"/>
    <property type="match status" value="1"/>
</dbReference>
<dbReference type="InterPro" id="IPR050068">
    <property type="entry name" value="MurA_subfamily"/>
</dbReference>
<organism evidence="14 15">
    <name type="scientific">candidate division WOR-1 bacterium RIFOXYB2_FULL_37_13</name>
    <dbReference type="NCBI Taxonomy" id="1802579"/>
    <lineage>
        <taxon>Bacteria</taxon>
        <taxon>Bacillati</taxon>
        <taxon>Saganbacteria</taxon>
    </lineage>
</organism>
<keyword evidence="12" id="KW-0670">Pyruvate</keyword>
<evidence type="ECO:0000256" key="3">
    <source>
        <dbReference type="ARBA" id="ARBA00022490"/>
    </source>
</evidence>
<evidence type="ECO:0000256" key="7">
    <source>
        <dbReference type="ARBA" id="ARBA00022984"/>
    </source>
</evidence>
<feature type="domain" description="Enolpyruvate transferase" evidence="13">
    <location>
        <begin position="6"/>
        <end position="407"/>
    </location>
</feature>
<dbReference type="InterPro" id="IPR005750">
    <property type="entry name" value="UDP_GlcNAc_COvinyl_MurA"/>
</dbReference>
<comment type="catalytic activity">
    <reaction evidence="11 12">
        <text>phosphoenolpyruvate + UDP-N-acetyl-alpha-D-glucosamine = UDP-N-acetyl-3-O-(1-carboxyvinyl)-alpha-D-glucosamine + phosphate</text>
        <dbReference type="Rhea" id="RHEA:18681"/>
        <dbReference type="ChEBI" id="CHEBI:43474"/>
        <dbReference type="ChEBI" id="CHEBI:57705"/>
        <dbReference type="ChEBI" id="CHEBI:58702"/>
        <dbReference type="ChEBI" id="CHEBI:68483"/>
        <dbReference type="EC" id="2.5.1.7"/>
    </reaction>
</comment>
<keyword evidence="7 12" id="KW-0573">Peptidoglycan synthesis</keyword>
<evidence type="ECO:0000256" key="10">
    <source>
        <dbReference type="ARBA" id="ARBA00038367"/>
    </source>
</evidence>
<dbReference type="InterPro" id="IPR036968">
    <property type="entry name" value="Enolpyruvate_Tfrase_sf"/>
</dbReference>
<keyword evidence="9 12" id="KW-0961">Cell wall biogenesis/degradation</keyword>
<feature type="binding site" evidence="12">
    <location>
        <position position="327"/>
    </location>
    <ligand>
        <name>UDP-N-acetyl-alpha-D-glucosamine</name>
        <dbReference type="ChEBI" id="CHEBI:57705"/>
    </ligand>
</feature>
<dbReference type="Gene3D" id="3.65.10.10">
    <property type="entry name" value="Enolpyruvate transferase domain"/>
    <property type="match status" value="2"/>
</dbReference>
<comment type="similarity">
    <text evidence="10 12">Belongs to the EPSP synthase family. MurA subfamily.</text>
</comment>
<dbReference type="GO" id="GO:0071555">
    <property type="term" value="P:cell wall organization"/>
    <property type="evidence" value="ECO:0007669"/>
    <property type="project" value="UniProtKB-KW"/>
</dbReference>
<dbReference type="CDD" id="cd01555">
    <property type="entry name" value="UdpNAET"/>
    <property type="match status" value="1"/>
</dbReference>
<dbReference type="PANTHER" id="PTHR43783">
    <property type="entry name" value="UDP-N-ACETYLGLUCOSAMINE 1-CARBOXYVINYLTRANSFERASE"/>
    <property type="match status" value="1"/>
</dbReference>
<comment type="caution">
    <text evidence="14">The sequence shown here is derived from an EMBL/GenBank/DDBJ whole genome shotgun (WGS) entry which is preliminary data.</text>
</comment>
<evidence type="ECO:0000256" key="5">
    <source>
        <dbReference type="ARBA" id="ARBA00022679"/>
    </source>
</evidence>
<comment type="pathway">
    <text evidence="2 12">Cell wall biogenesis; peptidoglycan biosynthesis.</text>
</comment>
<feature type="binding site" evidence="12">
    <location>
        <begin position="22"/>
        <end position="23"/>
    </location>
    <ligand>
        <name>phosphoenolpyruvate</name>
        <dbReference type="ChEBI" id="CHEBI:58702"/>
    </ligand>
</feature>
<dbReference type="Proteomes" id="UP000178417">
    <property type="component" value="Unassembled WGS sequence"/>
</dbReference>
<keyword evidence="8 12" id="KW-0131">Cell cycle</keyword>
<dbReference type="PANTHER" id="PTHR43783:SF1">
    <property type="entry name" value="UDP-N-ACETYLGLUCOSAMINE 1-CARBOXYVINYLTRANSFERASE"/>
    <property type="match status" value="1"/>
</dbReference>
<evidence type="ECO:0000256" key="4">
    <source>
        <dbReference type="ARBA" id="ARBA00022618"/>
    </source>
</evidence>
<keyword evidence="3 12" id="KW-0963">Cytoplasm</keyword>
<evidence type="ECO:0000256" key="8">
    <source>
        <dbReference type="ARBA" id="ARBA00023306"/>
    </source>
</evidence>
<proteinExistence type="inferred from homology"/>
<feature type="binding site" evidence="12">
    <location>
        <position position="305"/>
    </location>
    <ligand>
        <name>UDP-N-acetyl-alpha-D-glucosamine</name>
        <dbReference type="ChEBI" id="CHEBI:57705"/>
    </ligand>
</feature>
<reference evidence="14 15" key="1">
    <citation type="journal article" date="2016" name="Nat. Commun.">
        <title>Thousands of microbial genomes shed light on interconnected biogeochemical processes in an aquifer system.</title>
        <authorList>
            <person name="Anantharaman K."/>
            <person name="Brown C.T."/>
            <person name="Hug L.A."/>
            <person name="Sharon I."/>
            <person name="Castelle C.J."/>
            <person name="Probst A.J."/>
            <person name="Thomas B.C."/>
            <person name="Singh A."/>
            <person name="Wilkins M.J."/>
            <person name="Karaoz U."/>
            <person name="Brodie E.L."/>
            <person name="Williams K.H."/>
            <person name="Hubbard S.S."/>
            <person name="Banfield J.F."/>
        </authorList>
    </citation>
    <scope>NUCLEOTIDE SEQUENCE [LARGE SCALE GENOMIC DNA]</scope>
</reference>
<dbReference type="Pfam" id="PF00275">
    <property type="entry name" value="EPSP_synthase"/>
    <property type="match status" value="1"/>
</dbReference>
<evidence type="ECO:0000256" key="2">
    <source>
        <dbReference type="ARBA" id="ARBA00004752"/>
    </source>
</evidence>
<dbReference type="GO" id="GO:0009252">
    <property type="term" value="P:peptidoglycan biosynthetic process"/>
    <property type="evidence" value="ECO:0007669"/>
    <property type="project" value="UniProtKB-UniRule"/>
</dbReference>
<gene>
    <name evidence="12" type="primary">murA</name>
    <name evidence="14" type="ORF">A2310_07890</name>
</gene>
<dbReference type="GO" id="GO:0051301">
    <property type="term" value="P:cell division"/>
    <property type="evidence" value="ECO:0007669"/>
    <property type="project" value="UniProtKB-KW"/>
</dbReference>
<dbReference type="GO" id="GO:0008760">
    <property type="term" value="F:UDP-N-acetylglucosamine 1-carboxyvinyltransferase activity"/>
    <property type="evidence" value="ECO:0007669"/>
    <property type="project" value="UniProtKB-UniRule"/>
</dbReference>
<dbReference type="SUPFAM" id="SSF55205">
    <property type="entry name" value="EPT/RTPC-like"/>
    <property type="match status" value="1"/>
</dbReference>
<evidence type="ECO:0000256" key="11">
    <source>
        <dbReference type="ARBA" id="ARBA00047527"/>
    </source>
</evidence>
<dbReference type="GO" id="GO:0008360">
    <property type="term" value="P:regulation of cell shape"/>
    <property type="evidence" value="ECO:0007669"/>
    <property type="project" value="UniProtKB-KW"/>
</dbReference>
<comment type="function">
    <text evidence="12">Cell wall formation. Adds enolpyruvyl to UDP-N-acetylglucosamine.</text>
</comment>
<evidence type="ECO:0000256" key="1">
    <source>
        <dbReference type="ARBA" id="ARBA00004496"/>
    </source>
</evidence>
<sequence length="430" mass="46064">MRRILVKGGKKLQGEVSVSGSKNAALPILAATILTHGKSTITRIPDLLDIRTMIRVLRSLGIRAEYAFPNTVHTWVNGGLKHIAPYELVTKMRASFFIIGPLLAKTGHARIPLPGGCAIGSRPVDIHLKGLQALGAKIFMEHGFVIGEAKKLTGSRIYLDFPSVGATETIMMAATLAHGETVIENAAREPEIVDLAAFLNKIGAKITGAGSEEIKIQGVSSLGCCEYDIIPDRIEAGTLLIAAAATRGDVLIKDVNSLHLEAAISKLREAGVMLGIRGTSIKVNVPNGIKPVDIKTLPYPGYPTDLQPQISALLSLSSGTSVITETVFENRFMHAHEMRRMGANIKLEGQSAIITGVNKLEGAPVKSRDLRAGAALIIAGLAAEGETLIEDIDQFIIRGYEGLDNKLRNLGAQIKELKNISEYGYDEDIS</sequence>
<dbReference type="HAMAP" id="MF_00111">
    <property type="entry name" value="MurA"/>
    <property type="match status" value="1"/>
</dbReference>
<dbReference type="STRING" id="1802579.A2310_07890"/>
<dbReference type="UniPathway" id="UPA00219"/>
<evidence type="ECO:0000256" key="12">
    <source>
        <dbReference type="HAMAP-Rule" id="MF_00111"/>
    </source>
</evidence>
<evidence type="ECO:0000313" key="15">
    <source>
        <dbReference type="Proteomes" id="UP000178417"/>
    </source>
</evidence>
<feature type="active site" description="Proton donor" evidence="12">
    <location>
        <position position="117"/>
    </location>
</feature>
<evidence type="ECO:0000313" key="14">
    <source>
        <dbReference type="EMBL" id="OGC22663.1"/>
    </source>
</evidence>
<dbReference type="AlphaFoldDB" id="A0A1F4SSK7"/>
<comment type="caution">
    <text evidence="12">Lacks conserved residue(s) required for the propagation of feature annotation.</text>
</comment>
<evidence type="ECO:0000256" key="9">
    <source>
        <dbReference type="ARBA" id="ARBA00023316"/>
    </source>
</evidence>
<comment type="subcellular location">
    <subcellularLocation>
        <location evidence="1 12">Cytoplasm</location>
    </subcellularLocation>
</comment>
<keyword evidence="4 12" id="KW-0132">Cell division</keyword>
<feature type="binding site" evidence="12">
    <location>
        <position position="93"/>
    </location>
    <ligand>
        <name>UDP-N-acetyl-alpha-D-glucosamine</name>
        <dbReference type="ChEBI" id="CHEBI:57705"/>
    </ligand>
</feature>
<dbReference type="GO" id="GO:0019277">
    <property type="term" value="P:UDP-N-acetylgalactosamine biosynthetic process"/>
    <property type="evidence" value="ECO:0007669"/>
    <property type="project" value="InterPro"/>
</dbReference>
<keyword evidence="5 12" id="KW-0808">Transferase</keyword>
<accession>A0A1F4SSK7</accession>
<protein>
    <recommendedName>
        <fullName evidence="12">UDP-N-acetylglucosamine 1-carboxyvinyltransferase</fullName>
        <ecNumber evidence="12">2.5.1.7</ecNumber>
    </recommendedName>
    <alternativeName>
        <fullName evidence="12">Enoylpyruvate transferase</fullName>
    </alternativeName>
    <alternativeName>
        <fullName evidence="12">UDP-N-acetylglucosamine enolpyruvyl transferase</fullName>
        <shortName evidence="12">EPT</shortName>
    </alternativeName>
</protein>
<dbReference type="EC" id="2.5.1.7" evidence="12"/>
<dbReference type="NCBIfam" id="NF006873">
    <property type="entry name" value="PRK09369.1"/>
    <property type="match status" value="1"/>
</dbReference>
<dbReference type="GO" id="GO:0005737">
    <property type="term" value="C:cytoplasm"/>
    <property type="evidence" value="ECO:0007669"/>
    <property type="project" value="UniProtKB-SubCell"/>
</dbReference>
<dbReference type="InterPro" id="IPR001986">
    <property type="entry name" value="Enolpyruvate_Tfrase_dom"/>
</dbReference>
<dbReference type="InterPro" id="IPR013792">
    <property type="entry name" value="RNA3'P_cycl/enolpyr_Trfase_a/b"/>
</dbReference>
<keyword evidence="6 12" id="KW-0133">Cell shape</keyword>
<evidence type="ECO:0000256" key="6">
    <source>
        <dbReference type="ARBA" id="ARBA00022960"/>
    </source>
</evidence>
<name>A0A1F4SSK7_UNCSA</name>